<dbReference type="AlphaFoldDB" id="A0A516PYQ4"/>
<organism evidence="12 13">
    <name type="scientific">Microlunatus elymi</name>
    <dbReference type="NCBI Taxonomy" id="2596828"/>
    <lineage>
        <taxon>Bacteria</taxon>
        <taxon>Bacillati</taxon>
        <taxon>Actinomycetota</taxon>
        <taxon>Actinomycetes</taxon>
        <taxon>Propionibacteriales</taxon>
        <taxon>Propionibacteriaceae</taxon>
        <taxon>Microlunatus</taxon>
    </lineage>
</organism>
<gene>
    <name evidence="11 12" type="primary">thiM</name>
    <name evidence="12" type="ORF">FOE78_10700</name>
</gene>
<keyword evidence="4 11" id="KW-0808">Transferase</keyword>
<accession>A0A516PYQ4</accession>
<evidence type="ECO:0000313" key="12">
    <source>
        <dbReference type="EMBL" id="QDP96305.1"/>
    </source>
</evidence>
<dbReference type="CDD" id="cd01170">
    <property type="entry name" value="THZ_kinase"/>
    <property type="match status" value="1"/>
</dbReference>
<keyword evidence="7 11" id="KW-0418">Kinase</keyword>
<keyword evidence="9 11" id="KW-0460">Magnesium</keyword>
<dbReference type="OrthoDB" id="8909021at2"/>
<dbReference type="Pfam" id="PF02110">
    <property type="entry name" value="HK"/>
    <property type="match status" value="1"/>
</dbReference>
<evidence type="ECO:0000256" key="10">
    <source>
        <dbReference type="ARBA" id="ARBA00022977"/>
    </source>
</evidence>
<dbReference type="PRINTS" id="PR01099">
    <property type="entry name" value="HYETHTZKNASE"/>
</dbReference>
<keyword evidence="8 11" id="KW-0067">ATP-binding</keyword>
<dbReference type="Proteomes" id="UP000319263">
    <property type="component" value="Chromosome"/>
</dbReference>
<dbReference type="SUPFAM" id="SSF53613">
    <property type="entry name" value="Ribokinase-like"/>
    <property type="match status" value="1"/>
</dbReference>
<evidence type="ECO:0000256" key="5">
    <source>
        <dbReference type="ARBA" id="ARBA00022723"/>
    </source>
</evidence>
<dbReference type="UniPathway" id="UPA00060">
    <property type="reaction ID" value="UER00139"/>
</dbReference>
<dbReference type="HAMAP" id="MF_00228">
    <property type="entry name" value="Thz_kinase"/>
    <property type="match status" value="1"/>
</dbReference>
<keyword evidence="6 11" id="KW-0547">Nucleotide-binding</keyword>
<protein>
    <recommendedName>
        <fullName evidence="11">Hydroxyethylthiazole kinase</fullName>
        <ecNumber evidence="11">2.7.1.50</ecNumber>
    </recommendedName>
    <alternativeName>
        <fullName evidence="11">4-methyl-5-beta-hydroxyethylthiazole kinase</fullName>
        <shortName evidence="11">TH kinase</shortName>
        <shortName evidence="11">Thz kinase</shortName>
    </alternativeName>
</protein>
<dbReference type="InterPro" id="IPR000417">
    <property type="entry name" value="Hyethyz_kinase"/>
</dbReference>
<dbReference type="PIRSF" id="PIRSF000513">
    <property type="entry name" value="Thz_kinase"/>
    <property type="match status" value="1"/>
</dbReference>
<dbReference type="GO" id="GO:0004417">
    <property type="term" value="F:hydroxyethylthiazole kinase activity"/>
    <property type="evidence" value="ECO:0007669"/>
    <property type="project" value="UniProtKB-UniRule"/>
</dbReference>
<evidence type="ECO:0000313" key="13">
    <source>
        <dbReference type="Proteomes" id="UP000319263"/>
    </source>
</evidence>
<evidence type="ECO:0000256" key="1">
    <source>
        <dbReference type="ARBA" id="ARBA00001771"/>
    </source>
</evidence>
<evidence type="ECO:0000256" key="4">
    <source>
        <dbReference type="ARBA" id="ARBA00022679"/>
    </source>
</evidence>
<reference evidence="12 13" key="1">
    <citation type="submission" date="2019-07" db="EMBL/GenBank/DDBJ databases">
        <title>Microlunatus dokdonensis sp. nov. isolated from the rhizospheric soil of the wild plant Elymus tsukushiensis.</title>
        <authorList>
            <person name="Ghim S.-Y."/>
            <person name="Hwang Y.-J."/>
            <person name="Son J.-S."/>
            <person name="Shin J.-H."/>
        </authorList>
    </citation>
    <scope>NUCLEOTIDE SEQUENCE [LARGE SCALE GENOMIC DNA]</scope>
    <source>
        <strain evidence="12 13">KUDC0627</strain>
    </source>
</reference>
<dbReference type="KEGG" id="mik:FOE78_10700"/>
<dbReference type="NCBIfam" id="NF006830">
    <property type="entry name" value="PRK09355.1"/>
    <property type="match status" value="1"/>
</dbReference>
<dbReference type="EMBL" id="CP041692">
    <property type="protein sequence ID" value="QDP96305.1"/>
    <property type="molecule type" value="Genomic_DNA"/>
</dbReference>
<dbReference type="GO" id="GO:0005524">
    <property type="term" value="F:ATP binding"/>
    <property type="evidence" value="ECO:0007669"/>
    <property type="project" value="UniProtKB-UniRule"/>
</dbReference>
<comment type="catalytic activity">
    <reaction evidence="1 11">
        <text>5-(2-hydroxyethyl)-4-methylthiazole + ATP = 4-methyl-5-(2-phosphooxyethyl)-thiazole + ADP + H(+)</text>
        <dbReference type="Rhea" id="RHEA:24212"/>
        <dbReference type="ChEBI" id="CHEBI:15378"/>
        <dbReference type="ChEBI" id="CHEBI:17957"/>
        <dbReference type="ChEBI" id="CHEBI:30616"/>
        <dbReference type="ChEBI" id="CHEBI:58296"/>
        <dbReference type="ChEBI" id="CHEBI:456216"/>
        <dbReference type="EC" id="2.7.1.50"/>
    </reaction>
</comment>
<dbReference type="GO" id="GO:0000287">
    <property type="term" value="F:magnesium ion binding"/>
    <property type="evidence" value="ECO:0007669"/>
    <property type="project" value="UniProtKB-UniRule"/>
</dbReference>
<dbReference type="GO" id="GO:0009229">
    <property type="term" value="P:thiamine diphosphate biosynthetic process"/>
    <property type="evidence" value="ECO:0007669"/>
    <property type="project" value="UniProtKB-UniRule"/>
</dbReference>
<keyword evidence="10 11" id="KW-0784">Thiamine biosynthesis</keyword>
<evidence type="ECO:0000256" key="7">
    <source>
        <dbReference type="ARBA" id="ARBA00022777"/>
    </source>
</evidence>
<comment type="function">
    <text evidence="11">Catalyzes the phosphorylation of the hydroxyl group of 4-methyl-5-beta-hydroxyethylthiazole (THZ).</text>
</comment>
<keyword evidence="13" id="KW-1185">Reference proteome</keyword>
<dbReference type="Gene3D" id="3.40.1190.20">
    <property type="match status" value="1"/>
</dbReference>
<comment type="cofactor">
    <cofactor evidence="2 11">
        <name>Mg(2+)</name>
        <dbReference type="ChEBI" id="CHEBI:18420"/>
    </cofactor>
</comment>
<evidence type="ECO:0000256" key="3">
    <source>
        <dbReference type="ARBA" id="ARBA00004868"/>
    </source>
</evidence>
<feature type="binding site" evidence="11">
    <location>
        <position position="206"/>
    </location>
    <ligand>
        <name>substrate</name>
    </ligand>
</feature>
<feature type="binding site" evidence="11">
    <location>
        <position position="58"/>
    </location>
    <ligand>
        <name>substrate</name>
    </ligand>
</feature>
<dbReference type="InterPro" id="IPR029056">
    <property type="entry name" value="Ribokinase-like"/>
</dbReference>
<sequence>MTSSRPDLSTSTATDSARVADVVTAMRAKRPLVQVITNFVSMDLAANLLNAAGASPAMVHDPQEAAEFAGLADAVVANIGTPSPRWADGMLAAASTAHDRGSCWVLDPVAVGATGYRHELAGRLLEHRPTVIRGNAGEILALAGISGASRGVDSAAGVDDVADRAAALAAELGCVVAVTGSSDLVTDGTRALIIDGGDPRAPMITALGCAATALVAACCAACDDPLYGAAGALAMITAGIGRAGARADGPGSLRWRLLDELSTLTADQVAAVTVRS</sequence>
<evidence type="ECO:0000256" key="6">
    <source>
        <dbReference type="ARBA" id="ARBA00022741"/>
    </source>
</evidence>
<proteinExistence type="inferred from homology"/>
<comment type="pathway">
    <text evidence="3 11">Cofactor biosynthesis; thiamine diphosphate biosynthesis; 4-methyl-5-(2-phosphoethyl)-thiazole from 5-(2-hydroxyethyl)-4-methylthiazole: step 1/1.</text>
</comment>
<evidence type="ECO:0000256" key="11">
    <source>
        <dbReference type="HAMAP-Rule" id="MF_00228"/>
    </source>
</evidence>
<name>A0A516PYQ4_9ACTN</name>
<keyword evidence="5 11" id="KW-0479">Metal-binding</keyword>
<dbReference type="EC" id="2.7.1.50" evidence="11"/>
<dbReference type="RefSeq" id="WP_143986271.1">
    <property type="nucleotide sequence ID" value="NZ_CP041692.1"/>
</dbReference>
<evidence type="ECO:0000256" key="8">
    <source>
        <dbReference type="ARBA" id="ARBA00022840"/>
    </source>
</evidence>
<comment type="similarity">
    <text evidence="11">Belongs to the Thz kinase family.</text>
</comment>
<evidence type="ECO:0000256" key="9">
    <source>
        <dbReference type="ARBA" id="ARBA00022842"/>
    </source>
</evidence>
<evidence type="ECO:0000256" key="2">
    <source>
        <dbReference type="ARBA" id="ARBA00001946"/>
    </source>
</evidence>
<dbReference type="GO" id="GO:0009228">
    <property type="term" value="P:thiamine biosynthetic process"/>
    <property type="evidence" value="ECO:0007669"/>
    <property type="project" value="UniProtKB-KW"/>
</dbReference>
<feature type="binding site" evidence="11">
    <location>
        <position position="133"/>
    </location>
    <ligand>
        <name>ATP</name>
        <dbReference type="ChEBI" id="CHEBI:30616"/>
    </ligand>
</feature>
<feature type="binding site" evidence="11">
    <location>
        <position position="179"/>
    </location>
    <ligand>
        <name>ATP</name>
        <dbReference type="ChEBI" id="CHEBI:30616"/>
    </ligand>
</feature>